<evidence type="ECO:0000256" key="1">
    <source>
        <dbReference type="ARBA" id="ARBA00008853"/>
    </source>
</evidence>
<organism evidence="5 6">
    <name type="scientific">Microbacterium barkeri</name>
    <dbReference type="NCBI Taxonomy" id="33917"/>
    <lineage>
        <taxon>Bacteria</taxon>
        <taxon>Bacillati</taxon>
        <taxon>Actinomycetota</taxon>
        <taxon>Actinomycetes</taxon>
        <taxon>Micrococcales</taxon>
        <taxon>Microbacteriaceae</taxon>
        <taxon>Microbacterium</taxon>
    </lineage>
</organism>
<dbReference type="RefSeq" id="WP_271174403.1">
    <property type="nucleotide sequence ID" value="NZ_BSEJ01000016.1"/>
</dbReference>
<dbReference type="Pfam" id="PF08450">
    <property type="entry name" value="SGL"/>
    <property type="match status" value="1"/>
</dbReference>
<keyword evidence="3" id="KW-0862">Zinc</keyword>
<dbReference type="GO" id="GO:0004341">
    <property type="term" value="F:gluconolactonase activity"/>
    <property type="evidence" value="ECO:0007669"/>
    <property type="project" value="TreeGrafter"/>
</dbReference>
<dbReference type="GO" id="GO:0019853">
    <property type="term" value="P:L-ascorbic acid biosynthetic process"/>
    <property type="evidence" value="ECO:0007669"/>
    <property type="project" value="TreeGrafter"/>
</dbReference>
<comment type="cofactor">
    <cofactor evidence="3">
        <name>Zn(2+)</name>
        <dbReference type="ChEBI" id="CHEBI:29105"/>
    </cofactor>
    <text evidence="3">Binds 1 divalent metal cation per subunit.</text>
</comment>
<feature type="binding site" evidence="3">
    <location>
        <position position="20"/>
    </location>
    <ligand>
        <name>a divalent metal cation</name>
        <dbReference type="ChEBI" id="CHEBI:60240"/>
    </ligand>
</feature>
<evidence type="ECO:0000313" key="5">
    <source>
        <dbReference type="EMBL" id="GLJ62714.1"/>
    </source>
</evidence>
<feature type="binding site" evidence="3">
    <location>
        <position position="192"/>
    </location>
    <ligand>
        <name>a divalent metal cation</name>
        <dbReference type="ChEBI" id="CHEBI:60240"/>
    </ligand>
</feature>
<evidence type="ECO:0000313" key="6">
    <source>
        <dbReference type="Proteomes" id="UP001142462"/>
    </source>
</evidence>
<dbReference type="EMBL" id="BSEJ01000016">
    <property type="protein sequence ID" value="GLJ62714.1"/>
    <property type="molecule type" value="Genomic_DNA"/>
</dbReference>
<dbReference type="InterPro" id="IPR005511">
    <property type="entry name" value="SMP-30"/>
</dbReference>
<feature type="binding site" evidence="3">
    <location>
        <position position="100"/>
    </location>
    <ligand>
        <name>substrate</name>
    </ligand>
</feature>
<dbReference type="InterPro" id="IPR011042">
    <property type="entry name" value="6-blade_b-propeller_TolB-like"/>
</dbReference>
<dbReference type="PRINTS" id="PR01790">
    <property type="entry name" value="SMP30FAMILY"/>
</dbReference>
<keyword evidence="3" id="KW-0479">Metal-binding</keyword>
<reference evidence="5" key="1">
    <citation type="journal article" date="2014" name="Int. J. Syst. Evol. Microbiol.">
        <title>Complete genome sequence of Corynebacterium casei LMG S-19264T (=DSM 44701T), isolated from a smear-ripened cheese.</title>
        <authorList>
            <consortium name="US DOE Joint Genome Institute (JGI-PGF)"/>
            <person name="Walter F."/>
            <person name="Albersmeier A."/>
            <person name="Kalinowski J."/>
            <person name="Ruckert C."/>
        </authorList>
    </citation>
    <scope>NUCLEOTIDE SEQUENCE</scope>
    <source>
        <strain evidence="5">VKM Ac-1020</strain>
    </source>
</reference>
<feature type="binding site" evidence="3">
    <location>
        <position position="120"/>
    </location>
    <ligand>
        <name>substrate</name>
    </ligand>
</feature>
<gene>
    <name evidence="5" type="ORF">GCM10017576_28450</name>
</gene>
<dbReference type="InterPro" id="IPR013658">
    <property type="entry name" value="SGL"/>
</dbReference>
<dbReference type="SUPFAM" id="SSF63829">
    <property type="entry name" value="Calcium-dependent phosphotriesterase"/>
    <property type="match status" value="1"/>
</dbReference>
<protein>
    <submittedName>
        <fullName evidence="5">Calcium-binding protein</fullName>
    </submittedName>
</protein>
<name>A0A9W6H5V0_9MICO</name>
<dbReference type="PANTHER" id="PTHR10907">
    <property type="entry name" value="REGUCALCIN"/>
    <property type="match status" value="1"/>
</dbReference>
<keyword evidence="6" id="KW-1185">Reference proteome</keyword>
<feature type="active site" description="Proton donor/acceptor" evidence="2">
    <location>
        <position position="192"/>
    </location>
</feature>
<sequence>MDERPGPWTRLSAAAHPLGEGSRLIDGVVHWVDLEGGVLHAWTPEGGDAATHRLDRPVGFAEKAPDGRLLAAAGTGVVELDIFGRHTALGDTGLDPARHRVNDGTIAPDGSLWFGTMVRDGSDPEGSVWRWDAGTGEVTRLATGIDIPNGPAFHPDGETVLIADTVGGRILRAPLAAPDRLDVFAAVDGSPDGLHVDAQGRIWSAVYDGGRLDVYRADGARLARIEVPAEHPTSVLTTPDGRVVVTSAAQGMDEPGPFDGHTFAAAIADVLEA</sequence>
<reference evidence="5" key="2">
    <citation type="submission" date="2023-01" db="EMBL/GenBank/DDBJ databases">
        <authorList>
            <person name="Sun Q."/>
            <person name="Evtushenko L."/>
        </authorList>
    </citation>
    <scope>NUCLEOTIDE SEQUENCE</scope>
    <source>
        <strain evidence="5">VKM Ac-1020</strain>
    </source>
</reference>
<dbReference type="PANTHER" id="PTHR10907:SF47">
    <property type="entry name" value="REGUCALCIN"/>
    <property type="match status" value="1"/>
</dbReference>
<accession>A0A9W6H5V0</accession>
<dbReference type="Proteomes" id="UP001142462">
    <property type="component" value="Unassembled WGS sequence"/>
</dbReference>
<feature type="domain" description="SMP-30/Gluconolactonase/LRE-like region" evidence="4">
    <location>
        <begin position="18"/>
        <end position="248"/>
    </location>
</feature>
<feature type="binding site" evidence="3">
    <location>
        <position position="149"/>
    </location>
    <ligand>
        <name>a divalent metal cation</name>
        <dbReference type="ChEBI" id="CHEBI:60240"/>
    </ligand>
</feature>
<dbReference type="Gene3D" id="2.120.10.30">
    <property type="entry name" value="TolB, C-terminal domain"/>
    <property type="match status" value="1"/>
</dbReference>
<evidence type="ECO:0000256" key="2">
    <source>
        <dbReference type="PIRSR" id="PIRSR605511-1"/>
    </source>
</evidence>
<comment type="caution">
    <text evidence="5">The sequence shown here is derived from an EMBL/GenBank/DDBJ whole genome shotgun (WGS) entry which is preliminary data.</text>
</comment>
<dbReference type="AlphaFoldDB" id="A0A9W6H5V0"/>
<feature type="binding site" evidence="3">
    <location>
        <position position="102"/>
    </location>
    <ligand>
        <name>substrate</name>
    </ligand>
</feature>
<proteinExistence type="inferred from homology"/>
<evidence type="ECO:0000256" key="3">
    <source>
        <dbReference type="PIRSR" id="PIRSR605511-2"/>
    </source>
</evidence>
<comment type="similarity">
    <text evidence="1">Belongs to the SMP-30/CGR1 family.</text>
</comment>
<evidence type="ECO:0000259" key="4">
    <source>
        <dbReference type="Pfam" id="PF08450"/>
    </source>
</evidence>
<dbReference type="GO" id="GO:0005509">
    <property type="term" value="F:calcium ion binding"/>
    <property type="evidence" value="ECO:0007669"/>
    <property type="project" value="TreeGrafter"/>
</dbReference>